<accession>A0A6G1JTZ8</accession>
<evidence type="ECO:0000256" key="8">
    <source>
        <dbReference type="SAM" id="MobiDB-lite"/>
    </source>
</evidence>
<dbReference type="Proteomes" id="UP000799428">
    <property type="component" value="Unassembled WGS sequence"/>
</dbReference>
<dbReference type="SMART" id="SM00066">
    <property type="entry name" value="GAL4"/>
    <property type="match status" value="1"/>
</dbReference>
<sequence>MAAMPIIPQQPSQAWPPLTSPLFDEHQGEASRGKRSRVALACQRCKTRKQKCNGTNPCEKCEANKQHCEYVIPHKPMPFGKQHYIKALERRVAELETMLATSGMVELTSDHWSRTAAPTAATTTATSVTGSSTQTDISKVDLNEEILEWRDGVDSVASVLRSLSLDVNGSGYVGASSHIAFGRLFSFIGVRDGRRLVESHSRHPASHLQSGGGSEDTIEFAEMPDNVADRLFGGYLKHIATRWPFIHSVWAREIHGRRHALTDVFEITMLHLVYATAGRFVETTGETGNFHAKRHYNTAVRPIDTVLAFNNVRSVQALMLMAVYCLRDPVGVGAWICSRTALLIVIDHGMHRQTQSLCSLSMASQLRKRLFWACYSFDRQISIPMGRPFGIADRDIDIELPLNINEDTTEEQLARSGLTRAVPSKSTSLTSFILVVQLRRIESEIQQTIYRVDRSNLLNDSVVDNFLFQLKAWKSKIPSDTQSLRDISDIPFDGYEYYMVYYYKCQRLLLYPQILKADVAHRFLKGCAQACAGVCGAYKRLHQTLAVGYSLMALQTVFMAGLTLVYCLWISPEDIFDSTTSNGIHDCSIVLFVIAERVPAAKKYRNAFEVIRQRVIDRISTKPPAERRSRERVIGLTAELAVSASFSFETNRGSDAGTRFDVDDGSLEQLSHILTDMTGEQFAGYTDGSDAHTAGYINETGFAASNDTDTSAFSVQVLAGHAHDVDLGRYSAEFPSSYDFAIDPAIQPR</sequence>
<keyword evidence="4" id="KW-0805">Transcription regulation</keyword>
<dbReference type="GO" id="GO:0043565">
    <property type="term" value="F:sequence-specific DNA binding"/>
    <property type="evidence" value="ECO:0007669"/>
    <property type="project" value="TreeGrafter"/>
</dbReference>
<dbReference type="InterPro" id="IPR001138">
    <property type="entry name" value="Zn2Cys6_DnaBD"/>
</dbReference>
<dbReference type="Pfam" id="PF04082">
    <property type="entry name" value="Fungal_trans"/>
    <property type="match status" value="1"/>
</dbReference>
<evidence type="ECO:0000256" key="2">
    <source>
        <dbReference type="ARBA" id="ARBA00022723"/>
    </source>
</evidence>
<name>A0A6G1JTZ8_9PLEO</name>
<feature type="domain" description="Zn(2)-C6 fungal-type" evidence="9">
    <location>
        <begin position="41"/>
        <end position="70"/>
    </location>
</feature>
<gene>
    <name evidence="10" type="ORF">K504DRAFT_417739</name>
</gene>
<comment type="subcellular location">
    <subcellularLocation>
        <location evidence="1">Nucleus</location>
    </subcellularLocation>
</comment>
<organism evidence="10 11">
    <name type="scientific">Pleomassaria siparia CBS 279.74</name>
    <dbReference type="NCBI Taxonomy" id="1314801"/>
    <lineage>
        <taxon>Eukaryota</taxon>
        <taxon>Fungi</taxon>
        <taxon>Dikarya</taxon>
        <taxon>Ascomycota</taxon>
        <taxon>Pezizomycotina</taxon>
        <taxon>Dothideomycetes</taxon>
        <taxon>Pleosporomycetidae</taxon>
        <taxon>Pleosporales</taxon>
        <taxon>Pleomassariaceae</taxon>
        <taxon>Pleomassaria</taxon>
    </lineage>
</organism>
<dbReference type="CDD" id="cd12148">
    <property type="entry name" value="fungal_TF_MHR"/>
    <property type="match status" value="1"/>
</dbReference>
<dbReference type="AlphaFoldDB" id="A0A6G1JTZ8"/>
<dbReference type="PROSITE" id="PS00463">
    <property type="entry name" value="ZN2_CY6_FUNGAL_1"/>
    <property type="match status" value="1"/>
</dbReference>
<dbReference type="GO" id="GO:0008270">
    <property type="term" value="F:zinc ion binding"/>
    <property type="evidence" value="ECO:0007669"/>
    <property type="project" value="InterPro"/>
</dbReference>
<evidence type="ECO:0000256" key="3">
    <source>
        <dbReference type="ARBA" id="ARBA00022833"/>
    </source>
</evidence>
<keyword evidence="11" id="KW-1185">Reference proteome</keyword>
<dbReference type="CDD" id="cd00067">
    <property type="entry name" value="GAL4"/>
    <property type="match status" value="1"/>
</dbReference>
<evidence type="ECO:0000256" key="1">
    <source>
        <dbReference type="ARBA" id="ARBA00004123"/>
    </source>
</evidence>
<evidence type="ECO:0000259" key="9">
    <source>
        <dbReference type="PROSITE" id="PS50048"/>
    </source>
</evidence>
<evidence type="ECO:0000256" key="5">
    <source>
        <dbReference type="ARBA" id="ARBA00023125"/>
    </source>
</evidence>
<dbReference type="SMART" id="SM00906">
    <property type="entry name" value="Fungal_trans"/>
    <property type="match status" value="1"/>
</dbReference>
<dbReference type="Pfam" id="PF00172">
    <property type="entry name" value="Zn_clus"/>
    <property type="match status" value="1"/>
</dbReference>
<keyword evidence="3" id="KW-0862">Zinc</keyword>
<dbReference type="OrthoDB" id="9970124at2759"/>
<dbReference type="GO" id="GO:0005634">
    <property type="term" value="C:nucleus"/>
    <property type="evidence" value="ECO:0007669"/>
    <property type="project" value="UniProtKB-SubCell"/>
</dbReference>
<feature type="region of interest" description="Disordered" evidence="8">
    <location>
        <begin position="1"/>
        <end position="34"/>
    </location>
</feature>
<keyword evidence="5" id="KW-0238">DNA-binding</keyword>
<dbReference type="SUPFAM" id="SSF57701">
    <property type="entry name" value="Zn2/Cys6 DNA-binding domain"/>
    <property type="match status" value="1"/>
</dbReference>
<keyword evidence="2" id="KW-0479">Metal-binding</keyword>
<evidence type="ECO:0000256" key="6">
    <source>
        <dbReference type="ARBA" id="ARBA00023163"/>
    </source>
</evidence>
<dbReference type="EMBL" id="MU005785">
    <property type="protein sequence ID" value="KAF2703725.1"/>
    <property type="molecule type" value="Genomic_DNA"/>
</dbReference>
<dbReference type="InterPro" id="IPR052202">
    <property type="entry name" value="Yeast_MetPath_Reg"/>
</dbReference>
<dbReference type="PROSITE" id="PS50048">
    <property type="entry name" value="ZN2_CY6_FUNGAL_2"/>
    <property type="match status" value="1"/>
</dbReference>
<dbReference type="GO" id="GO:0045944">
    <property type="term" value="P:positive regulation of transcription by RNA polymerase II"/>
    <property type="evidence" value="ECO:0007669"/>
    <property type="project" value="TreeGrafter"/>
</dbReference>
<protein>
    <recommendedName>
        <fullName evidence="9">Zn(2)-C6 fungal-type domain-containing protein</fullName>
    </recommendedName>
</protein>
<dbReference type="PANTHER" id="PTHR47782">
    <property type="entry name" value="ZN(II)2CYS6 TRANSCRIPTION FACTOR (EUROFUNG)-RELATED"/>
    <property type="match status" value="1"/>
</dbReference>
<evidence type="ECO:0000256" key="7">
    <source>
        <dbReference type="ARBA" id="ARBA00023242"/>
    </source>
</evidence>
<dbReference type="GO" id="GO:0000981">
    <property type="term" value="F:DNA-binding transcription factor activity, RNA polymerase II-specific"/>
    <property type="evidence" value="ECO:0007669"/>
    <property type="project" value="InterPro"/>
</dbReference>
<dbReference type="InterPro" id="IPR036864">
    <property type="entry name" value="Zn2-C6_fun-type_DNA-bd_sf"/>
</dbReference>
<reference evidence="10" key="1">
    <citation type="journal article" date="2020" name="Stud. Mycol.">
        <title>101 Dothideomycetes genomes: a test case for predicting lifestyles and emergence of pathogens.</title>
        <authorList>
            <person name="Haridas S."/>
            <person name="Albert R."/>
            <person name="Binder M."/>
            <person name="Bloem J."/>
            <person name="Labutti K."/>
            <person name="Salamov A."/>
            <person name="Andreopoulos B."/>
            <person name="Baker S."/>
            <person name="Barry K."/>
            <person name="Bills G."/>
            <person name="Bluhm B."/>
            <person name="Cannon C."/>
            <person name="Castanera R."/>
            <person name="Culley D."/>
            <person name="Daum C."/>
            <person name="Ezra D."/>
            <person name="Gonzalez J."/>
            <person name="Henrissat B."/>
            <person name="Kuo A."/>
            <person name="Liang C."/>
            <person name="Lipzen A."/>
            <person name="Lutzoni F."/>
            <person name="Magnuson J."/>
            <person name="Mondo S."/>
            <person name="Nolan M."/>
            <person name="Ohm R."/>
            <person name="Pangilinan J."/>
            <person name="Park H.-J."/>
            <person name="Ramirez L."/>
            <person name="Alfaro M."/>
            <person name="Sun H."/>
            <person name="Tritt A."/>
            <person name="Yoshinaga Y."/>
            <person name="Zwiers L.-H."/>
            <person name="Turgeon B."/>
            <person name="Goodwin S."/>
            <person name="Spatafora J."/>
            <person name="Crous P."/>
            <person name="Grigoriev I."/>
        </authorList>
    </citation>
    <scope>NUCLEOTIDE SEQUENCE</scope>
    <source>
        <strain evidence="10">CBS 279.74</strain>
    </source>
</reference>
<evidence type="ECO:0000313" key="10">
    <source>
        <dbReference type="EMBL" id="KAF2703725.1"/>
    </source>
</evidence>
<dbReference type="InterPro" id="IPR007219">
    <property type="entry name" value="XnlR_reg_dom"/>
</dbReference>
<keyword evidence="6" id="KW-0804">Transcription</keyword>
<proteinExistence type="predicted"/>
<evidence type="ECO:0000313" key="11">
    <source>
        <dbReference type="Proteomes" id="UP000799428"/>
    </source>
</evidence>
<dbReference type="Gene3D" id="4.10.240.10">
    <property type="entry name" value="Zn(2)-C6 fungal-type DNA-binding domain"/>
    <property type="match status" value="1"/>
</dbReference>
<keyword evidence="7" id="KW-0539">Nucleus</keyword>
<dbReference type="GO" id="GO:0006351">
    <property type="term" value="P:DNA-templated transcription"/>
    <property type="evidence" value="ECO:0007669"/>
    <property type="project" value="InterPro"/>
</dbReference>
<feature type="compositionally biased region" description="Basic and acidic residues" evidence="8">
    <location>
        <begin position="23"/>
        <end position="32"/>
    </location>
</feature>
<evidence type="ECO:0000256" key="4">
    <source>
        <dbReference type="ARBA" id="ARBA00023015"/>
    </source>
</evidence>
<dbReference type="PANTHER" id="PTHR47782:SF12">
    <property type="entry name" value="ZN(II)2CYS6 TRANSCRIPTION FACTOR (EUROFUNG)"/>
    <property type="match status" value="1"/>
</dbReference>